<comment type="catalytic activity">
    <reaction evidence="10">
        <text>N-terminal L-alanyl-L-prolyl-L-lysyl-[protein] + 3 S-adenosyl-L-methionine = N-terminal N,N,N-trimethyl-L-alanyl-L-prolyl-L-lysyl-[protein] + 3 S-adenosyl-L-homocysteine + 3 H(+)</text>
        <dbReference type="Rhea" id="RHEA:54712"/>
        <dbReference type="Rhea" id="RHEA-COMP:13785"/>
        <dbReference type="Rhea" id="RHEA-COMP:13971"/>
        <dbReference type="ChEBI" id="CHEBI:15378"/>
        <dbReference type="ChEBI" id="CHEBI:57856"/>
        <dbReference type="ChEBI" id="CHEBI:59789"/>
        <dbReference type="ChEBI" id="CHEBI:138057"/>
        <dbReference type="ChEBI" id="CHEBI:138315"/>
        <dbReference type="EC" id="2.1.1.244"/>
    </reaction>
</comment>
<evidence type="ECO:0000313" key="13">
    <source>
        <dbReference type="EMBL" id="EEA21910.1"/>
    </source>
</evidence>
<keyword evidence="2" id="KW-0489">Methyltransferase</keyword>
<comment type="catalytic activity">
    <reaction evidence="9">
        <text>N-terminal L-prolyl-L-prolyl-L-lysyl-[protein] + 2 S-adenosyl-L-methionine = N-terminal N,N-dimethyl-L-prolyl-L-prolyl-L-lysyl-[protein] + 2 S-adenosyl-L-homocysteine + 2 H(+)</text>
        <dbReference type="Rhea" id="RHEA:54736"/>
        <dbReference type="Rhea" id="RHEA-COMP:13787"/>
        <dbReference type="Rhea" id="RHEA-COMP:13974"/>
        <dbReference type="ChEBI" id="CHEBI:15378"/>
        <dbReference type="ChEBI" id="CHEBI:57856"/>
        <dbReference type="ChEBI" id="CHEBI:59789"/>
        <dbReference type="ChEBI" id="CHEBI:138059"/>
        <dbReference type="ChEBI" id="CHEBI:138318"/>
        <dbReference type="EC" id="2.1.1.244"/>
    </reaction>
</comment>
<dbReference type="InterPro" id="IPR008576">
    <property type="entry name" value="MeTrfase_NTM1"/>
</dbReference>
<dbReference type="STRING" id="441960.B6QLD3"/>
<dbReference type="GO" id="GO:0032259">
    <property type="term" value="P:methylation"/>
    <property type="evidence" value="ECO:0007669"/>
    <property type="project" value="UniProtKB-KW"/>
</dbReference>
<dbReference type="AlphaFoldDB" id="B6QLD3"/>
<sequence>MSSSTTPDSNINHATSLEYWNSIPPTVNGMLGGFPQVSRIDLRGSASFLAKIRRLIQIEQSSQEEEESNNSNNNNEEEDVAGQSRKSKKLKRGVDCGAGIGRITEGFLRNVCETVDVVEPVAKFAEVIQNGPLIRRKKTTATTTTDGTTEGEEEGVIENIYITGLETWLPEHKYDLIWNQWCVGHLTDAQLTTYLQRAANALTPNGIIVLKENNSTDPAGRDIYDEIDSSVTRTDETFRRIFKEAGLNLIKAEEQLGFPRHLGLLPVRSYALRAVRAS</sequence>
<protein>
    <recommendedName>
        <fullName evidence="6">Alpha N-terminal protein methyltransferase 1</fullName>
        <ecNumber evidence="5">2.1.1.244</ecNumber>
    </recommendedName>
    <alternativeName>
        <fullName evidence="7">X-Pro-Lys N-terminal protein methyltransferase 1</fullName>
    </alternativeName>
</protein>
<keyword evidence="14" id="KW-1185">Reference proteome</keyword>
<keyword evidence="3" id="KW-0808">Transferase</keyword>
<dbReference type="EC" id="2.1.1.244" evidence="5"/>
<evidence type="ECO:0000313" key="14">
    <source>
        <dbReference type="Proteomes" id="UP000001294"/>
    </source>
</evidence>
<evidence type="ECO:0000256" key="6">
    <source>
        <dbReference type="ARBA" id="ARBA00039449"/>
    </source>
</evidence>
<comment type="catalytic activity">
    <reaction evidence="8">
        <text>N-terminal L-seryl-L-prolyl-L-lysyl-[protein] + 3 S-adenosyl-L-methionine = N-terminal N,N,N-trimethyl-L-seryl-L-prolyl-L-lysyl-[protein] + 3 S-adenosyl-L-homocysteine + 3 H(+)</text>
        <dbReference type="Rhea" id="RHEA:54724"/>
        <dbReference type="Rhea" id="RHEA-COMP:13789"/>
        <dbReference type="Rhea" id="RHEA-COMP:13973"/>
        <dbReference type="ChEBI" id="CHEBI:15378"/>
        <dbReference type="ChEBI" id="CHEBI:57856"/>
        <dbReference type="ChEBI" id="CHEBI:59789"/>
        <dbReference type="ChEBI" id="CHEBI:138061"/>
        <dbReference type="ChEBI" id="CHEBI:138317"/>
        <dbReference type="EC" id="2.1.1.244"/>
    </reaction>
</comment>
<dbReference type="Proteomes" id="UP000001294">
    <property type="component" value="Unassembled WGS sequence"/>
</dbReference>
<organism evidence="13 14">
    <name type="scientific">Talaromyces marneffei (strain ATCC 18224 / CBS 334.59 / QM 7333)</name>
    <name type="common">Penicillium marneffei</name>
    <dbReference type="NCBI Taxonomy" id="441960"/>
    <lineage>
        <taxon>Eukaryota</taxon>
        <taxon>Fungi</taxon>
        <taxon>Dikarya</taxon>
        <taxon>Ascomycota</taxon>
        <taxon>Pezizomycotina</taxon>
        <taxon>Eurotiomycetes</taxon>
        <taxon>Eurotiomycetidae</taxon>
        <taxon>Eurotiales</taxon>
        <taxon>Trichocomaceae</taxon>
        <taxon>Talaromyces</taxon>
        <taxon>Talaromyces sect. Talaromyces</taxon>
    </lineage>
</organism>
<dbReference type="CDD" id="cd02440">
    <property type="entry name" value="AdoMet_MTases"/>
    <property type="match status" value="1"/>
</dbReference>
<evidence type="ECO:0000256" key="8">
    <source>
        <dbReference type="ARBA" id="ARBA00047306"/>
    </source>
</evidence>
<evidence type="ECO:0000256" key="7">
    <source>
        <dbReference type="ARBA" id="ARBA00043129"/>
    </source>
</evidence>
<dbReference type="SUPFAM" id="SSF53335">
    <property type="entry name" value="S-adenosyl-L-methionine-dependent methyltransferases"/>
    <property type="match status" value="1"/>
</dbReference>
<gene>
    <name evidence="13" type="ORF">PMAA_056990</name>
</gene>
<dbReference type="GO" id="GO:0005737">
    <property type="term" value="C:cytoplasm"/>
    <property type="evidence" value="ECO:0007669"/>
    <property type="project" value="TreeGrafter"/>
</dbReference>
<evidence type="ECO:0000256" key="9">
    <source>
        <dbReference type="ARBA" id="ARBA00047885"/>
    </source>
</evidence>
<dbReference type="InterPro" id="IPR029063">
    <property type="entry name" value="SAM-dependent_MTases_sf"/>
</dbReference>
<evidence type="ECO:0000256" key="11">
    <source>
        <dbReference type="PIRSR" id="PIRSR016958-1"/>
    </source>
</evidence>
<evidence type="ECO:0000256" key="10">
    <source>
        <dbReference type="ARBA" id="ARBA00048167"/>
    </source>
</evidence>
<accession>B6QLD3</accession>
<dbReference type="EMBL" id="DS995903">
    <property type="protein sequence ID" value="EEA21910.1"/>
    <property type="molecule type" value="Genomic_DNA"/>
</dbReference>
<dbReference type="PANTHER" id="PTHR12753:SF0">
    <property type="entry name" value="ALPHA N-TERMINAL PROTEIN METHYLTRANSFERASE 1"/>
    <property type="match status" value="1"/>
</dbReference>
<dbReference type="Pfam" id="PF05891">
    <property type="entry name" value="Methyltransf_PK"/>
    <property type="match status" value="2"/>
</dbReference>
<evidence type="ECO:0000256" key="12">
    <source>
        <dbReference type="SAM" id="MobiDB-lite"/>
    </source>
</evidence>
<proteinExistence type="inferred from homology"/>
<evidence type="ECO:0000256" key="2">
    <source>
        <dbReference type="ARBA" id="ARBA00022603"/>
    </source>
</evidence>
<evidence type="ECO:0000256" key="5">
    <source>
        <dbReference type="ARBA" id="ARBA00039112"/>
    </source>
</evidence>
<keyword evidence="4 11" id="KW-0949">S-adenosyl-L-methionine</keyword>
<reference evidence="14" key="1">
    <citation type="journal article" date="2015" name="Genome Announc.">
        <title>Genome sequence of the AIDS-associated pathogen Penicillium marneffei (ATCC18224) and its near taxonomic relative Talaromyces stipitatus (ATCC10500).</title>
        <authorList>
            <person name="Nierman W.C."/>
            <person name="Fedorova-Abrams N.D."/>
            <person name="Andrianopoulos A."/>
        </authorList>
    </citation>
    <scope>NUCLEOTIDE SEQUENCE [LARGE SCALE GENOMIC DNA]</scope>
    <source>
        <strain evidence="14">ATCC 18224 / CBS 334.59 / QM 7333</strain>
    </source>
</reference>
<feature type="binding site" evidence="11">
    <location>
        <position position="97"/>
    </location>
    <ligand>
        <name>S-adenosyl-L-methionine</name>
        <dbReference type="ChEBI" id="CHEBI:59789"/>
    </ligand>
</feature>
<feature type="binding site" evidence="11">
    <location>
        <position position="102"/>
    </location>
    <ligand>
        <name>S-adenosyl-L-methionine</name>
        <dbReference type="ChEBI" id="CHEBI:59789"/>
    </ligand>
</feature>
<evidence type="ECO:0000256" key="4">
    <source>
        <dbReference type="ARBA" id="ARBA00022691"/>
    </source>
</evidence>
<dbReference type="OrthoDB" id="1298661at2759"/>
<dbReference type="PIRSF" id="PIRSF016958">
    <property type="entry name" value="DUF858_MeTrfase_lik"/>
    <property type="match status" value="1"/>
</dbReference>
<feature type="region of interest" description="Disordered" evidence="12">
    <location>
        <begin position="60"/>
        <end position="88"/>
    </location>
</feature>
<dbReference type="VEuPathDB" id="FungiDB:PMAA_056990"/>
<dbReference type="GO" id="GO:0071885">
    <property type="term" value="F:N-terminal protein N-methyltransferase activity"/>
    <property type="evidence" value="ECO:0007669"/>
    <property type="project" value="UniProtKB-EC"/>
</dbReference>
<evidence type="ECO:0000256" key="3">
    <source>
        <dbReference type="ARBA" id="ARBA00022679"/>
    </source>
</evidence>
<dbReference type="PhylomeDB" id="B6QLD3"/>
<comment type="similarity">
    <text evidence="1">Belongs to the methyltransferase superfamily. NTM1 family.</text>
</comment>
<feature type="binding site" evidence="11">
    <location>
        <position position="180"/>
    </location>
    <ligand>
        <name>S-adenosyl-L-methionine</name>
        <dbReference type="ChEBI" id="CHEBI:59789"/>
    </ligand>
</feature>
<name>B6QLD3_TALMQ</name>
<dbReference type="Gene3D" id="3.40.50.150">
    <property type="entry name" value="Vaccinia Virus protein VP39"/>
    <property type="match status" value="1"/>
</dbReference>
<evidence type="ECO:0000256" key="1">
    <source>
        <dbReference type="ARBA" id="ARBA00009059"/>
    </source>
</evidence>
<dbReference type="HOGENOM" id="CLU_055356_2_1_1"/>
<dbReference type="PANTHER" id="PTHR12753">
    <property type="entry name" value="AD-003 - RELATED"/>
    <property type="match status" value="1"/>
</dbReference>